<evidence type="ECO:0000259" key="20">
    <source>
        <dbReference type="PROSITE" id="PS50142"/>
    </source>
</evidence>
<evidence type="ECO:0000313" key="22">
    <source>
        <dbReference type="Proteomes" id="UP000014568"/>
    </source>
</evidence>
<comment type="caution">
    <text evidence="21">The sequence shown here is derived from an EMBL/GenBank/DDBJ whole genome shotgun (WGS) entry which is preliminary data.</text>
</comment>
<dbReference type="FunFam" id="1.10.1520.10:FF:000001">
    <property type="entry name" value="Ribonuclease 3"/>
    <property type="match status" value="1"/>
</dbReference>
<keyword evidence="9 18" id="KW-0819">tRNA processing</keyword>
<keyword evidence="11 18" id="KW-0479">Metal-binding</keyword>
<evidence type="ECO:0000256" key="16">
    <source>
        <dbReference type="ARBA" id="ARBA00022884"/>
    </source>
</evidence>
<feature type="binding site" evidence="18">
    <location>
        <position position="139"/>
    </location>
    <ligand>
        <name>Mg(2+)</name>
        <dbReference type="ChEBI" id="CHEBI:18420"/>
    </ligand>
</feature>
<dbReference type="GO" id="GO:0046872">
    <property type="term" value="F:metal ion binding"/>
    <property type="evidence" value="ECO:0007669"/>
    <property type="project" value="UniProtKB-KW"/>
</dbReference>
<dbReference type="PANTHER" id="PTHR14950">
    <property type="entry name" value="DICER-RELATED"/>
    <property type="match status" value="1"/>
</dbReference>
<dbReference type="AlphaFoldDB" id="S3NC58"/>
<evidence type="ECO:0000256" key="13">
    <source>
        <dbReference type="ARBA" id="ARBA00022759"/>
    </source>
</evidence>
<dbReference type="GO" id="GO:0008033">
    <property type="term" value="P:tRNA processing"/>
    <property type="evidence" value="ECO:0007669"/>
    <property type="project" value="UniProtKB-KW"/>
</dbReference>
<dbReference type="STRING" id="632955.GCA_000829675_01537"/>
<evidence type="ECO:0000256" key="3">
    <source>
        <dbReference type="ARBA" id="ARBA00004496"/>
    </source>
</evidence>
<dbReference type="Proteomes" id="UP000014568">
    <property type="component" value="Unassembled WGS sequence"/>
</dbReference>
<evidence type="ECO:0000256" key="8">
    <source>
        <dbReference type="ARBA" id="ARBA00022664"/>
    </source>
</evidence>
<organism evidence="21 22">
    <name type="scientific">Acinetobacter rudis CIP 110305</name>
    <dbReference type="NCBI Taxonomy" id="421052"/>
    <lineage>
        <taxon>Bacteria</taxon>
        <taxon>Pseudomonadati</taxon>
        <taxon>Pseudomonadota</taxon>
        <taxon>Gammaproteobacteria</taxon>
        <taxon>Moraxellales</taxon>
        <taxon>Moraxellaceae</taxon>
        <taxon>Acinetobacter</taxon>
    </lineage>
</organism>
<dbReference type="HAMAP" id="MF_00104">
    <property type="entry name" value="RNase_III"/>
    <property type="match status" value="1"/>
</dbReference>
<evidence type="ECO:0000256" key="9">
    <source>
        <dbReference type="ARBA" id="ARBA00022694"/>
    </source>
</evidence>
<evidence type="ECO:0000256" key="18">
    <source>
        <dbReference type="HAMAP-Rule" id="MF_00104"/>
    </source>
</evidence>
<evidence type="ECO:0000256" key="12">
    <source>
        <dbReference type="ARBA" id="ARBA00022730"/>
    </source>
</evidence>
<dbReference type="PROSITE" id="PS50137">
    <property type="entry name" value="DS_RBD"/>
    <property type="match status" value="1"/>
</dbReference>
<evidence type="ECO:0000256" key="2">
    <source>
        <dbReference type="ARBA" id="ARBA00001946"/>
    </source>
</evidence>
<protein>
    <recommendedName>
        <fullName evidence="18">Ribonuclease 3</fullName>
        <ecNumber evidence="18">3.1.26.3</ecNumber>
    </recommendedName>
    <alternativeName>
        <fullName evidence="18">Ribonuclease III</fullName>
        <shortName evidence="18">RNase III</shortName>
    </alternativeName>
</protein>
<keyword evidence="16 18" id="KW-0694">RNA-binding</keyword>
<evidence type="ECO:0000256" key="17">
    <source>
        <dbReference type="ARBA" id="ARBA00049596"/>
    </source>
</evidence>
<dbReference type="GO" id="GO:0006397">
    <property type="term" value="P:mRNA processing"/>
    <property type="evidence" value="ECO:0007669"/>
    <property type="project" value="UniProtKB-UniRule"/>
</dbReference>
<dbReference type="Pfam" id="PF00035">
    <property type="entry name" value="dsrm"/>
    <property type="match status" value="1"/>
</dbReference>
<reference evidence="21 22" key="1">
    <citation type="submission" date="2013-06" db="EMBL/GenBank/DDBJ databases">
        <title>The Genome Sequence of Acinetobacter rudis CIP 110305.</title>
        <authorList>
            <consortium name="The Broad Institute Genome Sequencing Platform"/>
            <consortium name="The Broad Institute Genome Sequencing Center for Infectious Disease"/>
            <person name="Cerqueira G."/>
            <person name="Feldgarden M."/>
            <person name="Courvalin P."/>
            <person name="Perichon B."/>
            <person name="Grillot-Courvalin C."/>
            <person name="Clermont D."/>
            <person name="Rocha E."/>
            <person name="Yoon E.-J."/>
            <person name="Nemec A."/>
            <person name="Young S.K."/>
            <person name="Zeng Q."/>
            <person name="Gargeya S."/>
            <person name="Fitzgerald M."/>
            <person name="Abouelleil A."/>
            <person name="Alvarado L."/>
            <person name="Berlin A.M."/>
            <person name="Chapman S.B."/>
            <person name="Dewar J."/>
            <person name="Goldberg J."/>
            <person name="Griggs A."/>
            <person name="Gujja S."/>
            <person name="Hansen M."/>
            <person name="Howarth C."/>
            <person name="Imamovic A."/>
            <person name="Larimer J."/>
            <person name="McCowan C."/>
            <person name="Murphy C."/>
            <person name="Pearson M."/>
            <person name="Priest M."/>
            <person name="Roberts A."/>
            <person name="Saif S."/>
            <person name="Shea T."/>
            <person name="Sykes S."/>
            <person name="Wortman J."/>
            <person name="Nusbaum C."/>
            <person name="Birren B."/>
        </authorList>
    </citation>
    <scope>NUCLEOTIDE SEQUENCE [LARGE SCALE GENOMIC DNA]</scope>
    <source>
        <strain evidence="21 22">CIP 110305</strain>
    </source>
</reference>
<evidence type="ECO:0000256" key="10">
    <source>
        <dbReference type="ARBA" id="ARBA00022722"/>
    </source>
</evidence>
<gene>
    <name evidence="18" type="primary">rnc</name>
    <name evidence="21" type="ORF">F945_01028</name>
</gene>
<feature type="domain" description="RNase III" evidence="20">
    <location>
        <begin position="30"/>
        <end position="153"/>
    </location>
</feature>
<feature type="active site" evidence="18">
    <location>
        <position position="70"/>
    </location>
</feature>
<dbReference type="SUPFAM" id="SSF54768">
    <property type="entry name" value="dsRNA-binding domain-like"/>
    <property type="match status" value="1"/>
</dbReference>
<dbReference type="SMART" id="SM00535">
    <property type="entry name" value="RIBOc"/>
    <property type="match status" value="1"/>
</dbReference>
<dbReference type="HOGENOM" id="CLU_000907_1_1_6"/>
<evidence type="ECO:0000313" key="21">
    <source>
        <dbReference type="EMBL" id="EPF77362.1"/>
    </source>
</evidence>
<dbReference type="InterPro" id="IPR036389">
    <property type="entry name" value="RNase_III_sf"/>
</dbReference>
<dbReference type="EMBL" id="ATGI01000008">
    <property type="protein sequence ID" value="EPF77362.1"/>
    <property type="molecule type" value="Genomic_DNA"/>
</dbReference>
<comment type="similarity">
    <text evidence="4">Belongs to the ribonuclease III family.</text>
</comment>
<evidence type="ECO:0000256" key="6">
    <source>
        <dbReference type="ARBA" id="ARBA00022490"/>
    </source>
</evidence>
<keyword evidence="12 18" id="KW-0699">rRNA-binding</keyword>
<dbReference type="Gene3D" id="3.30.160.20">
    <property type="match status" value="1"/>
</dbReference>
<keyword evidence="13 18" id="KW-0255">Endonuclease</keyword>
<feature type="binding site" evidence="18">
    <location>
        <position position="142"/>
    </location>
    <ligand>
        <name>Mg(2+)</name>
        <dbReference type="ChEBI" id="CHEBI:18420"/>
    </ligand>
</feature>
<dbReference type="InterPro" id="IPR014720">
    <property type="entry name" value="dsRBD_dom"/>
</dbReference>
<keyword evidence="8 18" id="KW-0507">mRNA processing</keyword>
<dbReference type="InterPro" id="IPR011907">
    <property type="entry name" value="RNase_III"/>
</dbReference>
<dbReference type="GO" id="GO:0006364">
    <property type="term" value="P:rRNA processing"/>
    <property type="evidence" value="ECO:0007669"/>
    <property type="project" value="UniProtKB-UniRule"/>
</dbReference>
<evidence type="ECO:0000256" key="7">
    <source>
        <dbReference type="ARBA" id="ARBA00022552"/>
    </source>
</evidence>
<dbReference type="Gene3D" id="1.10.1520.10">
    <property type="entry name" value="Ribonuclease III domain"/>
    <property type="match status" value="1"/>
</dbReference>
<feature type="domain" description="DRBM" evidence="19">
    <location>
        <begin position="181"/>
        <end position="250"/>
    </location>
</feature>
<evidence type="ECO:0000259" key="19">
    <source>
        <dbReference type="PROSITE" id="PS50137"/>
    </source>
</evidence>
<comment type="function">
    <text evidence="17 18">Digests double-stranded RNA. Involved in the processing of primary rRNA transcript to yield the immediate precursors to the large and small rRNAs (23S and 16S). Processes some mRNAs, and tRNAs when they are encoded in the rRNA operon. Processes pre-crRNA and tracrRNA of type II CRISPR loci if present in the organism.</text>
</comment>
<dbReference type="GO" id="GO:0019843">
    <property type="term" value="F:rRNA binding"/>
    <property type="evidence" value="ECO:0007669"/>
    <property type="project" value="UniProtKB-KW"/>
</dbReference>
<evidence type="ECO:0000256" key="15">
    <source>
        <dbReference type="ARBA" id="ARBA00022842"/>
    </source>
</evidence>
<keyword evidence="6 18" id="KW-0963">Cytoplasm</keyword>
<dbReference type="PATRIC" id="fig|421052.3.peg.1010"/>
<comment type="subunit">
    <text evidence="5 18">Homodimer.</text>
</comment>
<dbReference type="EC" id="3.1.26.3" evidence="18"/>
<dbReference type="Pfam" id="PF14622">
    <property type="entry name" value="Ribonucleas_3_3"/>
    <property type="match status" value="1"/>
</dbReference>
<dbReference type="PROSITE" id="PS50142">
    <property type="entry name" value="RNASE_3_2"/>
    <property type="match status" value="1"/>
</dbReference>
<dbReference type="InterPro" id="IPR000999">
    <property type="entry name" value="RNase_III_dom"/>
</dbReference>
<proteinExistence type="inferred from homology"/>
<name>S3NC58_9GAMM</name>
<keyword evidence="15 18" id="KW-0460">Magnesium</keyword>
<evidence type="ECO:0000256" key="4">
    <source>
        <dbReference type="ARBA" id="ARBA00010183"/>
    </source>
</evidence>
<evidence type="ECO:0000256" key="11">
    <source>
        <dbReference type="ARBA" id="ARBA00022723"/>
    </source>
</evidence>
<dbReference type="GO" id="GO:0005737">
    <property type="term" value="C:cytoplasm"/>
    <property type="evidence" value="ECO:0007669"/>
    <property type="project" value="UniProtKB-SubCell"/>
</dbReference>
<comment type="catalytic activity">
    <reaction evidence="1 18">
        <text>Endonucleolytic cleavage to 5'-phosphomonoester.</text>
        <dbReference type="EC" id="3.1.26.3"/>
    </reaction>
</comment>
<dbReference type="NCBIfam" id="TIGR02191">
    <property type="entry name" value="RNaseIII"/>
    <property type="match status" value="1"/>
</dbReference>
<feature type="active site" evidence="18">
    <location>
        <position position="142"/>
    </location>
</feature>
<dbReference type="SMART" id="SM00358">
    <property type="entry name" value="DSRM"/>
    <property type="match status" value="1"/>
</dbReference>
<dbReference type="PROSITE" id="PS00517">
    <property type="entry name" value="RNASE_3_1"/>
    <property type="match status" value="1"/>
</dbReference>
<evidence type="ECO:0000256" key="14">
    <source>
        <dbReference type="ARBA" id="ARBA00022801"/>
    </source>
</evidence>
<keyword evidence="22" id="KW-1185">Reference proteome</keyword>
<dbReference type="SUPFAM" id="SSF69065">
    <property type="entry name" value="RNase III domain-like"/>
    <property type="match status" value="1"/>
</dbReference>
<feature type="binding site" evidence="18">
    <location>
        <position position="66"/>
    </location>
    <ligand>
        <name>Mg(2+)</name>
        <dbReference type="ChEBI" id="CHEBI:18420"/>
    </ligand>
</feature>
<dbReference type="PANTHER" id="PTHR14950:SF37">
    <property type="entry name" value="ENDORIBONUCLEASE DICER"/>
    <property type="match status" value="1"/>
</dbReference>
<dbReference type="CDD" id="cd00593">
    <property type="entry name" value="RIBOc"/>
    <property type="match status" value="1"/>
</dbReference>
<comment type="cofactor">
    <cofactor evidence="2 18">
        <name>Mg(2+)</name>
        <dbReference type="ChEBI" id="CHEBI:18420"/>
    </cofactor>
</comment>
<dbReference type="FunFam" id="3.30.160.20:FF:000003">
    <property type="entry name" value="Ribonuclease 3"/>
    <property type="match status" value="1"/>
</dbReference>
<dbReference type="GO" id="GO:0042802">
    <property type="term" value="F:identical protein binding"/>
    <property type="evidence" value="ECO:0007669"/>
    <property type="project" value="UniProtKB-ARBA"/>
</dbReference>
<sequence>MLVVIETLQSIHLVKYLRRVLSKAQLKLSDPRLVSRIGYQFKQPELLQLALTHRSVSHRYNYERLEFLGDSLLGMIIANYLYQTYPNENEGRLTRMRATLVRQEALGKIANDLKLSQSLILSTGELKSGGHHRESILADTVEAIIGAIYIDCADLNVLERIVLRWYVPYLGNIEPTDQLKDPKSRLQEYLQARKKALPIYDVIDIQGDAPNQHFKVECTVSGLPTLQGEGSSRRFAEQAVAAEILKLLEQ</sequence>
<comment type="subcellular location">
    <subcellularLocation>
        <location evidence="3 18">Cytoplasm</location>
    </subcellularLocation>
</comment>
<keyword evidence="14 18" id="KW-0378">Hydrolase</keyword>
<dbReference type="GO" id="GO:0004525">
    <property type="term" value="F:ribonuclease III activity"/>
    <property type="evidence" value="ECO:0007669"/>
    <property type="project" value="UniProtKB-UniRule"/>
</dbReference>
<keyword evidence="7 18" id="KW-0698">rRNA processing</keyword>
<dbReference type="eggNOG" id="COG0571">
    <property type="taxonomic scope" value="Bacteria"/>
</dbReference>
<evidence type="ECO:0000256" key="1">
    <source>
        <dbReference type="ARBA" id="ARBA00000109"/>
    </source>
</evidence>
<dbReference type="CDD" id="cd10845">
    <property type="entry name" value="DSRM_RNAse_III_family"/>
    <property type="match status" value="1"/>
</dbReference>
<accession>S3NC58</accession>
<evidence type="ECO:0000256" key="5">
    <source>
        <dbReference type="ARBA" id="ARBA00011738"/>
    </source>
</evidence>
<keyword evidence="10 18" id="KW-0540">Nuclease</keyword>